<reference evidence="1 2" key="1">
    <citation type="submission" date="2012-04" db="EMBL/GenBank/DDBJ databases">
        <title>Bacteriophage encoded immune escape in Staphylococcus aureus CC398.</title>
        <authorList>
            <person name="van der Mee-Marquet N."/>
            <person name="Valentin A.-S."/>
            <person name="Corvaglia A.-R."/>
            <person name="Bertrand X."/>
            <person name="Girard M."/>
            <person name="Kluytmans J."/>
            <person name="Donnio P.-Y."/>
            <person name="Quentin R."/>
            <person name="Schrenzel J."/>
            <person name="Francois P."/>
        </authorList>
    </citation>
    <scope>NUCLEOTIDE SEQUENCE [LARGE SCALE GENOMIC DNA]</scope>
</reference>
<sequence>MRRNLLVHTRSPHDYIGKIVKIRLPYYDVKSAKVAFKSRPGLIIGCEKNQFPCDFTYLPISKISDESKRHSIYDFEVNDETCNLLNLNNVPSFVRCHKVSTVYSKNVHRNYISDLNETNNRLFNEIKSIFDAFATGLF</sequence>
<protein>
    <submittedName>
        <fullName evidence="1">Uncharacterized protein</fullName>
    </submittedName>
</protein>
<dbReference type="Gene3D" id="2.30.30.110">
    <property type="match status" value="1"/>
</dbReference>
<dbReference type="GeneID" id="16194839"/>
<dbReference type="Proteomes" id="UP000013499">
    <property type="component" value="Segment"/>
</dbReference>
<organism evidence="1 2">
    <name type="scientific">Staphylococcus phage StauST398-2</name>
    <dbReference type="NCBI Taxonomy" id="1277672"/>
    <lineage>
        <taxon>Viruses</taxon>
        <taxon>Duplodnaviria</taxon>
        <taxon>Heunggongvirae</taxon>
        <taxon>Uroviricota</taxon>
        <taxon>Caudoviricetes</taxon>
        <taxon>Triavirus</taxon>
        <taxon>Triavirus StauST3982</taxon>
    </lineage>
</organism>
<proteinExistence type="predicted"/>
<dbReference type="RefSeq" id="YP_008058826.1">
    <property type="nucleotide sequence ID" value="NC_021323.1"/>
</dbReference>
<keyword evidence="2" id="KW-1185">Reference proteome</keyword>
<dbReference type="KEGG" id="vg:16194839"/>
<dbReference type="OrthoDB" id="38222at10239"/>
<dbReference type="InterPro" id="IPR011067">
    <property type="entry name" value="Plasmid_toxin/cell-grow_inhib"/>
</dbReference>
<evidence type="ECO:0000313" key="2">
    <source>
        <dbReference type="Proteomes" id="UP000013499"/>
    </source>
</evidence>
<name>M9QRV7_9CAUD</name>
<gene>
    <name evidence="1" type="ORF">StauST398-2_0062</name>
</gene>
<evidence type="ECO:0000313" key="1">
    <source>
        <dbReference type="EMBL" id="AGI61539.1"/>
    </source>
</evidence>
<accession>M9QRV7</accession>
<dbReference type="EMBL" id="JQ957932">
    <property type="protein sequence ID" value="AGI61539.1"/>
    <property type="molecule type" value="Genomic_DNA"/>
</dbReference>